<reference evidence="1" key="1">
    <citation type="submission" date="2020-10" db="EMBL/GenBank/DDBJ databases">
        <authorList>
            <person name="Gilroy R."/>
        </authorList>
    </citation>
    <scope>NUCLEOTIDE SEQUENCE</scope>
    <source>
        <strain evidence="1">11159</strain>
    </source>
</reference>
<evidence type="ECO:0000313" key="2">
    <source>
        <dbReference type="Proteomes" id="UP000823613"/>
    </source>
</evidence>
<gene>
    <name evidence="1" type="ORF">IAC58_00705</name>
</gene>
<dbReference type="Proteomes" id="UP000823613">
    <property type="component" value="Unassembled WGS sequence"/>
</dbReference>
<name>A0A9D9GW79_9BACL</name>
<evidence type="ECO:0008006" key="3">
    <source>
        <dbReference type="Google" id="ProtNLM"/>
    </source>
</evidence>
<dbReference type="AlphaFoldDB" id="A0A9D9GW79"/>
<accession>A0A9D9GW79</accession>
<comment type="caution">
    <text evidence="1">The sequence shown here is derived from an EMBL/GenBank/DDBJ whole genome shotgun (WGS) entry which is preliminary data.</text>
</comment>
<organism evidence="1 2">
    <name type="scientific">Candidatus Onthovivens merdipullorum</name>
    <dbReference type="NCBI Taxonomy" id="2840889"/>
    <lineage>
        <taxon>Bacteria</taxon>
        <taxon>Bacillati</taxon>
        <taxon>Bacillota</taxon>
        <taxon>Bacilli</taxon>
        <taxon>Bacillales</taxon>
        <taxon>Candidatus Onthovivens</taxon>
    </lineage>
</organism>
<protein>
    <recommendedName>
        <fullName evidence="3">Lipoprotein</fullName>
    </recommendedName>
</protein>
<evidence type="ECO:0000313" key="1">
    <source>
        <dbReference type="EMBL" id="MBO8427069.1"/>
    </source>
</evidence>
<reference evidence="1" key="2">
    <citation type="journal article" date="2021" name="PeerJ">
        <title>Extensive microbial diversity within the chicken gut microbiome revealed by metagenomics and culture.</title>
        <authorList>
            <person name="Gilroy R."/>
            <person name="Ravi A."/>
            <person name="Getino M."/>
            <person name="Pursley I."/>
            <person name="Horton D.L."/>
            <person name="Alikhan N.F."/>
            <person name="Baker D."/>
            <person name="Gharbi K."/>
            <person name="Hall N."/>
            <person name="Watson M."/>
            <person name="Adriaenssens E.M."/>
            <person name="Foster-Nyarko E."/>
            <person name="Jarju S."/>
            <person name="Secka A."/>
            <person name="Antonio M."/>
            <person name="Oren A."/>
            <person name="Chaudhuri R.R."/>
            <person name="La Ragione R."/>
            <person name="Hildebrand F."/>
            <person name="Pallen M.J."/>
        </authorList>
    </citation>
    <scope>NUCLEOTIDE SEQUENCE</scope>
    <source>
        <strain evidence="1">11159</strain>
    </source>
</reference>
<dbReference type="EMBL" id="JADIMY010000013">
    <property type="protein sequence ID" value="MBO8427069.1"/>
    <property type="molecule type" value="Genomic_DNA"/>
</dbReference>
<proteinExistence type="predicted"/>
<dbReference type="PROSITE" id="PS51257">
    <property type="entry name" value="PROKAR_LIPOPROTEIN"/>
    <property type="match status" value="1"/>
</dbReference>
<sequence>MKNFFVIISFLLSIASLTACKEKEIKLCDGEEYLQRLYPLWSPLYTPPIEEGVLEEPTLFYYFASGFKIKKEDILINPNQYNLDVLFIATKFENESTNLIDDYSITNPFAIKLDIYCEDDPLDNNVTYSVDDFSLEKYKYQEGDFDLCSFSFNSGISVYYPIDIKTFKHNNFQIDITTSFYQYENNQKVIENQVFTAELNYKIENNKIIFSFLDDNSFSIK</sequence>